<feature type="region of interest" description="Disordered" evidence="1">
    <location>
        <begin position="1"/>
        <end position="24"/>
    </location>
</feature>
<name>A0A0G4ILD0_PLABS</name>
<proteinExistence type="predicted"/>
<evidence type="ECO:0000313" key="4">
    <source>
        <dbReference type="Proteomes" id="UP000039324"/>
    </source>
</evidence>
<dbReference type="Pfam" id="PF08787">
    <property type="entry name" value="Alginate_lyase2"/>
    <property type="match status" value="1"/>
</dbReference>
<evidence type="ECO:0000259" key="2">
    <source>
        <dbReference type="Pfam" id="PF08787"/>
    </source>
</evidence>
<dbReference type="EMBL" id="CDSF01000046">
    <property type="protein sequence ID" value="CEO95983.1"/>
    <property type="molecule type" value="Genomic_DNA"/>
</dbReference>
<protein>
    <recommendedName>
        <fullName evidence="2">Alginate lyase 2 domain-containing protein</fullName>
    </recommendedName>
</protein>
<reference evidence="3 4" key="1">
    <citation type="submission" date="2015-02" db="EMBL/GenBank/DDBJ databases">
        <authorList>
            <person name="Chooi Y.-H."/>
        </authorList>
    </citation>
    <scope>NUCLEOTIDE SEQUENCE [LARGE SCALE GENOMIC DNA]</scope>
    <source>
        <strain evidence="3">E3</strain>
    </source>
</reference>
<accession>A0A0G4ILD0</accession>
<dbReference type="Gene3D" id="2.60.120.200">
    <property type="match status" value="1"/>
</dbReference>
<dbReference type="OrthoDB" id="77013at2759"/>
<dbReference type="InterPro" id="IPR014895">
    <property type="entry name" value="Alginate_lyase_2"/>
</dbReference>
<dbReference type="Proteomes" id="UP000039324">
    <property type="component" value="Unassembled WGS sequence"/>
</dbReference>
<dbReference type="InterPro" id="IPR013320">
    <property type="entry name" value="ConA-like_dom_sf"/>
</dbReference>
<evidence type="ECO:0000256" key="1">
    <source>
        <dbReference type="SAM" id="MobiDB-lite"/>
    </source>
</evidence>
<keyword evidence="4" id="KW-1185">Reference proteome</keyword>
<evidence type="ECO:0000313" key="3">
    <source>
        <dbReference type="EMBL" id="CEO95983.1"/>
    </source>
</evidence>
<dbReference type="OMA" id="NASWLRN"/>
<dbReference type="SUPFAM" id="SSF49899">
    <property type="entry name" value="Concanavalin A-like lectins/glucanases"/>
    <property type="match status" value="1"/>
</dbReference>
<feature type="domain" description="Alginate lyase 2" evidence="2">
    <location>
        <begin position="33"/>
        <end position="253"/>
    </location>
</feature>
<feature type="compositionally biased region" description="Polar residues" evidence="1">
    <location>
        <begin position="1"/>
        <end position="18"/>
    </location>
</feature>
<gene>
    <name evidence="3" type="ORF">PBRA_004673</name>
</gene>
<dbReference type="AlphaFoldDB" id="A0A0G4ILD0"/>
<sequence length="279" mass="31375">METATPNVTVADDQTASAPTDPPWPDILPSAIIDLSHWKLQLPTSRISRRARGLVDEVTPSDLASFQRREFHTVLSESHPAVALVARCSGWTTQGSEFPRTELREMVHETRRASWSTRDKKEHSLQATQAVMHVPKKRPATVIAQIVARHIDSDHDPVIQLRFTKGRRLVAVFQDHHHIIDRKVKIGQQFTWRITAGSGAVSVYYNGSTTPAYTFDVEQDSCYFKVGAYTQSNLARGERQSEYSEVWLFDLQLVQPSSSRPAIPAFHTVVVVLLLSIIV</sequence>
<organism evidence="3 4">
    <name type="scientific">Plasmodiophora brassicae</name>
    <name type="common">Clubroot disease agent</name>
    <dbReference type="NCBI Taxonomy" id="37360"/>
    <lineage>
        <taxon>Eukaryota</taxon>
        <taxon>Sar</taxon>
        <taxon>Rhizaria</taxon>
        <taxon>Endomyxa</taxon>
        <taxon>Phytomyxea</taxon>
        <taxon>Plasmodiophorida</taxon>
        <taxon>Plasmodiophoridae</taxon>
        <taxon>Plasmodiophora</taxon>
    </lineage>
</organism>